<dbReference type="Pfam" id="PF00551">
    <property type="entry name" value="Formyl_trans_N"/>
    <property type="match status" value="1"/>
</dbReference>
<evidence type="ECO:0000313" key="12">
    <source>
        <dbReference type="Proteomes" id="UP000824102"/>
    </source>
</evidence>
<dbReference type="SUPFAM" id="SSF50486">
    <property type="entry name" value="FMT C-terminal domain-like"/>
    <property type="match status" value="1"/>
</dbReference>
<gene>
    <name evidence="8 11" type="primary">fmt</name>
    <name evidence="11" type="ORF">H9964_04640</name>
</gene>
<feature type="domain" description="Formyl transferase C-terminal" evidence="10">
    <location>
        <begin position="202"/>
        <end position="294"/>
    </location>
</feature>
<dbReference type="InterPro" id="IPR011034">
    <property type="entry name" value="Formyl_transferase-like_C_sf"/>
</dbReference>
<dbReference type="EMBL" id="DXBB01000065">
    <property type="protein sequence ID" value="HIZ72849.1"/>
    <property type="molecule type" value="Genomic_DNA"/>
</dbReference>
<reference evidence="11" key="1">
    <citation type="journal article" date="2021" name="PeerJ">
        <title>Extensive microbial diversity within the chicken gut microbiome revealed by metagenomics and culture.</title>
        <authorList>
            <person name="Gilroy R."/>
            <person name="Ravi A."/>
            <person name="Getino M."/>
            <person name="Pursley I."/>
            <person name="Horton D.L."/>
            <person name="Alikhan N.F."/>
            <person name="Baker D."/>
            <person name="Gharbi K."/>
            <person name="Hall N."/>
            <person name="Watson M."/>
            <person name="Adriaenssens E.M."/>
            <person name="Foster-Nyarko E."/>
            <person name="Jarju S."/>
            <person name="Secka A."/>
            <person name="Antonio M."/>
            <person name="Oren A."/>
            <person name="Chaudhuri R.R."/>
            <person name="La Ragione R."/>
            <person name="Hildebrand F."/>
            <person name="Pallen M.J."/>
        </authorList>
    </citation>
    <scope>NUCLEOTIDE SEQUENCE</scope>
    <source>
        <strain evidence="11">ChiW7-2402</strain>
    </source>
</reference>
<evidence type="ECO:0000256" key="7">
    <source>
        <dbReference type="ARBA" id="ARBA00048558"/>
    </source>
</evidence>
<reference evidence="11" key="2">
    <citation type="submission" date="2021-04" db="EMBL/GenBank/DDBJ databases">
        <authorList>
            <person name="Gilroy R."/>
        </authorList>
    </citation>
    <scope>NUCLEOTIDE SEQUENCE</scope>
    <source>
        <strain evidence="11">ChiW7-2402</strain>
    </source>
</reference>
<accession>A0A9D2K0P2</accession>
<dbReference type="InterPro" id="IPR036477">
    <property type="entry name" value="Formyl_transf_N_sf"/>
</dbReference>
<dbReference type="InterPro" id="IPR041711">
    <property type="entry name" value="Met-tRNA-FMT_N"/>
</dbReference>
<organism evidence="11 12">
    <name type="scientific">Candidatus Gallimonas intestinavium</name>
    <dbReference type="NCBI Taxonomy" id="2838603"/>
    <lineage>
        <taxon>Bacteria</taxon>
        <taxon>Bacillati</taxon>
        <taxon>Bacillota</taxon>
        <taxon>Clostridia</taxon>
        <taxon>Candidatus Gallimonas</taxon>
    </lineage>
</organism>
<dbReference type="CDD" id="cd08704">
    <property type="entry name" value="Met_tRNA_FMT_C"/>
    <property type="match status" value="1"/>
</dbReference>
<dbReference type="Gene3D" id="3.40.50.170">
    <property type="entry name" value="Formyl transferase, N-terminal domain"/>
    <property type="match status" value="1"/>
</dbReference>
<protein>
    <recommendedName>
        <fullName evidence="4 8">Methionyl-tRNA formyltransferase</fullName>
        <ecNumber evidence="3 8">2.1.2.9</ecNumber>
    </recommendedName>
</protein>
<evidence type="ECO:0000256" key="5">
    <source>
        <dbReference type="ARBA" id="ARBA00022679"/>
    </source>
</evidence>
<dbReference type="AlphaFoldDB" id="A0A9D2K0P2"/>
<evidence type="ECO:0000259" key="9">
    <source>
        <dbReference type="Pfam" id="PF00551"/>
    </source>
</evidence>
<comment type="similarity">
    <text evidence="2 8">Belongs to the Fmt family.</text>
</comment>
<comment type="function">
    <text evidence="1 8">Attaches a formyl group to the free amino group of methionyl-tRNA(fMet). The formyl group appears to play a dual role in the initiator identity of N-formylmethionyl-tRNA by promoting its recognition by IF2 and preventing the misappropriation of this tRNA by the elongation apparatus.</text>
</comment>
<dbReference type="InterPro" id="IPR044135">
    <property type="entry name" value="Met-tRNA-FMT_C"/>
</dbReference>
<comment type="caution">
    <text evidence="11">The sequence shown here is derived from an EMBL/GenBank/DDBJ whole genome shotgun (WGS) entry which is preliminary data.</text>
</comment>
<dbReference type="GO" id="GO:0004479">
    <property type="term" value="F:methionyl-tRNA formyltransferase activity"/>
    <property type="evidence" value="ECO:0007669"/>
    <property type="project" value="UniProtKB-UniRule"/>
</dbReference>
<keyword evidence="6 8" id="KW-0648">Protein biosynthesis</keyword>
<keyword evidence="5 8" id="KW-0808">Transferase</keyword>
<sequence>MKLIFAGTPDFAVLPLQKLHSAFGVAAVLTQPDRPQGRKGILTPPPVKQAALELGIPVLQPESLKRDPSVLLQAGGALLVTCAYGQILTQEVLDLYPLGVWNVHASLLPSYRGAAPIPRVIMDGCRETGVTIMKTNIGLDTGDIFLQERCPVYDEDTAETLSKRLSSLGAELIVKAVRRILEGDVSLTPQGEGFVCKKVMRTQVDFARSARDVSCLIRGLSPAPLSFGTCRGHTLNFYFASEEKTESDAPFGTVLSASPKGGLVIKCGEGAVRVAEVQPAGGKRMSVRDFLNGNKLKEGMRFDQPVL</sequence>
<evidence type="ECO:0000256" key="1">
    <source>
        <dbReference type="ARBA" id="ARBA00002606"/>
    </source>
</evidence>
<feature type="domain" description="Formyl transferase N-terminal" evidence="9">
    <location>
        <begin position="7"/>
        <end position="177"/>
    </location>
</feature>
<dbReference type="NCBIfam" id="TIGR00460">
    <property type="entry name" value="fmt"/>
    <property type="match status" value="1"/>
</dbReference>
<evidence type="ECO:0000256" key="2">
    <source>
        <dbReference type="ARBA" id="ARBA00010699"/>
    </source>
</evidence>
<dbReference type="InterPro" id="IPR005793">
    <property type="entry name" value="Formyl_trans_C"/>
</dbReference>
<dbReference type="SUPFAM" id="SSF53328">
    <property type="entry name" value="Formyltransferase"/>
    <property type="match status" value="1"/>
</dbReference>
<dbReference type="GO" id="GO:0005829">
    <property type="term" value="C:cytosol"/>
    <property type="evidence" value="ECO:0007669"/>
    <property type="project" value="TreeGrafter"/>
</dbReference>
<dbReference type="Pfam" id="PF02911">
    <property type="entry name" value="Formyl_trans_C"/>
    <property type="match status" value="1"/>
</dbReference>
<evidence type="ECO:0000256" key="6">
    <source>
        <dbReference type="ARBA" id="ARBA00022917"/>
    </source>
</evidence>
<dbReference type="Gene3D" id="3.10.25.10">
    <property type="entry name" value="Formyl transferase, C-terminal domain"/>
    <property type="match status" value="1"/>
</dbReference>
<dbReference type="PANTHER" id="PTHR11138:SF5">
    <property type="entry name" value="METHIONYL-TRNA FORMYLTRANSFERASE, MITOCHONDRIAL"/>
    <property type="match status" value="1"/>
</dbReference>
<dbReference type="InterPro" id="IPR037022">
    <property type="entry name" value="Formyl_trans_C_sf"/>
</dbReference>
<feature type="binding site" evidence="8">
    <location>
        <begin position="106"/>
        <end position="109"/>
    </location>
    <ligand>
        <name>(6S)-5,6,7,8-tetrahydrofolate</name>
        <dbReference type="ChEBI" id="CHEBI:57453"/>
    </ligand>
</feature>
<comment type="catalytic activity">
    <reaction evidence="7 8">
        <text>L-methionyl-tRNA(fMet) + (6R)-10-formyltetrahydrofolate = N-formyl-L-methionyl-tRNA(fMet) + (6S)-5,6,7,8-tetrahydrofolate + H(+)</text>
        <dbReference type="Rhea" id="RHEA:24380"/>
        <dbReference type="Rhea" id="RHEA-COMP:9952"/>
        <dbReference type="Rhea" id="RHEA-COMP:9953"/>
        <dbReference type="ChEBI" id="CHEBI:15378"/>
        <dbReference type="ChEBI" id="CHEBI:57453"/>
        <dbReference type="ChEBI" id="CHEBI:78530"/>
        <dbReference type="ChEBI" id="CHEBI:78844"/>
        <dbReference type="ChEBI" id="CHEBI:195366"/>
        <dbReference type="EC" id="2.1.2.9"/>
    </reaction>
</comment>
<dbReference type="PANTHER" id="PTHR11138">
    <property type="entry name" value="METHIONYL-TRNA FORMYLTRANSFERASE"/>
    <property type="match status" value="1"/>
</dbReference>
<evidence type="ECO:0000256" key="3">
    <source>
        <dbReference type="ARBA" id="ARBA00012261"/>
    </source>
</evidence>
<name>A0A9D2K0P2_9FIRM</name>
<evidence type="ECO:0000256" key="4">
    <source>
        <dbReference type="ARBA" id="ARBA00016014"/>
    </source>
</evidence>
<evidence type="ECO:0000259" key="10">
    <source>
        <dbReference type="Pfam" id="PF02911"/>
    </source>
</evidence>
<dbReference type="HAMAP" id="MF_00182">
    <property type="entry name" value="Formyl_trans"/>
    <property type="match status" value="1"/>
</dbReference>
<proteinExistence type="inferred from homology"/>
<dbReference type="EC" id="2.1.2.9" evidence="3 8"/>
<evidence type="ECO:0000313" key="11">
    <source>
        <dbReference type="EMBL" id="HIZ72849.1"/>
    </source>
</evidence>
<dbReference type="InterPro" id="IPR002376">
    <property type="entry name" value="Formyl_transf_N"/>
</dbReference>
<dbReference type="CDD" id="cd08646">
    <property type="entry name" value="FMT_core_Met-tRNA-FMT_N"/>
    <property type="match status" value="1"/>
</dbReference>
<evidence type="ECO:0000256" key="8">
    <source>
        <dbReference type="HAMAP-Rule" id="MF_00182"/>
    </source>
</evidence>
<dbReference type="Proteomes" id="UP000824102">
    <property type="component" value="Unassembled WGS sequence"/>
</dbReference>
<dbReference type="InterPro" id="IPR005794">
    <property type="entry name" value="Fmt"/>
</dbReference>